<comment type="caution">
    <text evidence="2">The sequence shown here is derived from an EMBL/GenBank/DDBJ whole genome shotgun (WGS) entry which is preliminary data.</text>
</comment>
<dbReference type="SMART" id="SM00698">
    <property type="entry name" value="MORN"/>
    <property type="match status" value="7"/>
</dbReference>
<dbReference type="SUPFAM" id="SSF82185">
    <property type="entry name" value="Histone H3 K4-specific methyltransferase SET7/9 N-terminal domain"/>
    <property type="match status" value="3"/>
</dbReference>
<dbReference type="PANTHER" id="PTHR43215:SF14">
    <property type="entry name" value="RADIAL SPOKE HEAD 1 HOMOLOG"/>
    <property type="match status" value="1"/>
</dbReference>
<reference evidence="2 3" key="1">
    <citation type="submission" date="2016-11" db="EMBL/GenBank/DDBJ databases">
        <title>The macronuclear genome of Stentor coeruleus: a giant cell with tiny introns.</title>
        <authorList>
            <person name="Slabodnick M."/>
            <person name="Ruby J.G."/>
            <person name="Reiff S.B."/>
            <person name="Swart E.C."/>
            <person name="Gosai S."/>
            <person name="Prabakaran S."/>
            <person name="Witkowska E."/>
            <person name="Larue G.E."/>
            <person name="Fisher S."/>
            <person name="Freeman R.M."/>
            <person name="Gunawardena J."/>
            <person name="Chu W."/>
            <person name="Stover N.A."/>
            <person name="Gregory B.D."/>
            <person name="Nowacki M."/>
            <person name="Derisi J."/>
            <person name="Roy S.W."/>
            <person name="Marshall W.F."/>
            <person name="Sood P."/>
        </authorList>
    </citation>
    <scope>NUCLEOTIDE SEQUENCE [LARGE SCALE GENOMIC DNA]</scope>
    <source>
        <strain evidence="2">WM001</strain>
    </source>
</reference>
<dbReference type="InterPro" id="IPR003409">
    <property type="entry name" value="MORN"/>
</dbReference>
<dbReference type="PANTHER" id="PTHR43215">
    <property type="entry name" value="RADIAL SPOKE HEAD 1 HOMOLOG"/>
    <property type="match status" value="1"/>
</dbReference>
<dbReference type="EMBL" id="MPUH01000492">
    <property type="protein sequence ID" value="OMJ79020.1"/>
    <property type="molecule type" value="Genomic_DNA"/>
</dbReference>
<evidence type="ECO:0000313" key="2">
    <source>
        <dbReference type="EMBL" id="OMJ79020.1"/>
    </source>
</evidence>
<keyword evidence="3" id="KW-1185">Reference proteome</keyword>
<evidence type="ECO:0008006" key="4">
    <source>
        <dbReference type="Google" id="ProtNLM"/>
    </source>
</evidence>
<dbReference type="Pfam" id="PF02493">
    <property type="entry name" value="MORN"/>
    <property type="match status" value="7"/>
</dbReference>
<dbReference type="OrthoDB" id="270720at2759"/>
<dbReference type="Gene3D" id="2.20.110.10">
    <property type="entry name" value="Histone H3 K4-specific methyltransferase SET7/9 N-terminal domain"/>
    <property type="match status" value="2"/>
</dbReference>
<proteinExistence type="predicted"/>
<accession>A0A1R2BQN5</accession>
<protein>
    <recommendedName>
        <fullName evidence="4">MORN repeat protein</fullName>
    </recommendedName>
</protein>
<gene>
    <name evidence="2" type="ORF">SteCoe_21051</name>
</gene>
<evidence type="ECO:0000256" key="1">
    <source>
        <dbReference type="ARBA" id="ARBA00022737"/>
    </source>
</evidence>
<evidence type="ECO:0000313" key="3">
    <source>
        <dbReference type="Proteomes" id="UP000187209"/>
    </source>
</evidence>
<organism evidence="2 3">
    <name type="scientific">Stentor coeruleus</name>
    <dbReference type="NCBI Taxonomy" id="5963"/>
    <lineage>
        <taxon>Eukaryota</taxon>
        <taxon>Sar</taxon>
        <taxon>Alveolata</taxon>
        <taxon>Ciliophora</taxon>
        <taxon>Postciliodesmatophora</taxon>
        <taxon>Heterotrichea</taxon>
        <taxon>Heterotrichida</taxon>
        <taxon>Stentoridae</taxon>
        <taxon>Stentor</taxon>
    </lineage>
</organism>
<dbReference type="Proteomes" id="UP000187209">
    <property type="component" value="Unassembled WGS sequence"/>
</dbReference>
<keyword evidence="1" id="KW-0677">Repeat</keyword>
<sequence length="531" mass="60868">MEDYEDIAGMYSGSIKNGIPHGEGFKIYRNNITYKGIWNNGARHGKGILTYGDFTLEVEMDKGTVIKHKLESGNIFMLSKGIILKMNSKIVTDFNGKFYEEKIIDPDGFNQDYEGSEEFENFDDFGGMFEEPQLNKIIFKSGIRKFLKESQGFRSTSNLSRRFEGNMINGEPNGYGKLYIGSKLIYEGEMNKWVFHGKGKLKIREIEITANFVDDLPNGDVEIKSPFLDYKGQMLDGKYHGLGCLECTDFYYKGKFNDGEIVYPDEINYRQFEPTGFGKEYKTEVLKSNGLGDEIQKLMDLVNEFKLKDKTESRNILSHQREFENVLSLLDSQLQNRLTTFTNGITSIFANSLAGLVLLDEAPMTESKIKKSSSKILDVDKKSRSFFENEFIKGVKHLATLFKVKVSQGEYYGEFSNSIMHGKGRFIFNNGEYYEGLWNKGKMHGYGIYKYQNDCIFKGNFINGIKNGRGQLQLKNGLKITAIWVNDILEGEGNIFFNEAIINARWVNGKIYQYGKFKNINSVYFMKFLSI</sequence>
<name>A0A1R2BQN5_9CILI</name>
<dbReference type="AlphaFoldDB" id="A0A1R2BQN5"/>